<dbReference type="RefSeq" id="WP_073101388.1">
    <property type="nucleotide sequence ID" value="NZ_FQXE01000001.1"/>
</dbReference>
<organism evidence="1 2">
    <name type="scientific">Pollutimonas bauzanensis</name>
    <dbReference type="NCBI Taxonomy" id="658167"/>
    <lineage>
        <taxon>Bacteria</taxon>
        <taxon>Pseudomonadati</taxon>
        <taxon>Pseudomonadota</taxon>
        <taxon>Betaproteobacteria</taxon>
        <taxon>Burkholderiales</taxon>
        <taxon>Alcaligenaceae</taxon>
        <taxon>Pollutimonas</taxon>
    </lineage>
</organism>
<gene>
    <name evidence="1" type="ORF">SAMN04488135_101399</name>
</gene>
<dbReference type="Proteomes" id="UP000184226">
    <property type="component" value="Unassembled WGS sequence"/>
</dbReference>
<evidence type="ECO:0000313" key="1">
    <source>
        <dbReference type="EMBL" id="SHG84117.1"/>
    </source>
</evidence>
<evidence type="ECO:0008006" key="3">
    <source>
        <dbReference type="Google" id="ProtNLM"/>
    </source>
</evidence>
<sequence>MGASESLVLPLPSATLVFGMEWLPLLGGRAQRLGLRLARRHRATHMVLAGESAGSVGVAALKTGRAQRKAGLHSAAQNVAQLFSTGTIVLLLDMGQAGCWLVAVHEGAVVARTDRLYASPDDALPVLAELRQAYPQLVLLGDPRAPEAPSLAAIEAASSPYSRLHALSRWRPVLPWPVQSFALALVLVLLLPRLWPLLRPPPGAPARKAATDPRQAWRLAVEHSAQGLFVHGVQGTRALFDTFYGLPVGVGGWVLRQAECGAQLLQWRCQAHYERRGAAASNSRFLAAAPGNWAVDFVSLDQARAAWSLPSSAAPLLALRLNTSSHNERELFSSLQAIRPAFGQMQVGKPEPLPVSVPRDAQGRPLPRPPGAPLYFSRLVQLGGPLRSGGLLLPHTASVAWSKARLTLHQVEQPGLKNSSLSLSLQGVLYEVEIHPEPGGRAAAASPAADAQALS</sequence>
<evidence type="ECO:0000313" key="2">
    <source>
        <dbReference type="Proteomes" id="UP000184226"/>
    </source>
</evidence>
<keyword evidence="2" id="KW-1185">Reference proteome</keyword>
<accession>A0A1M5N3T4</accession>
<dbReference type="OrthoDB" id="8675971at2"/>
<dbReference type="EMBL" id="FQXE01000001">
    <property type="protein sequence ID" value="SHG84117.1"/>
    <property type="molecule type" value="Genomic_DNA"/>
</dbReference>
<proteinExistence type="predicted"/>
<dbReference type="AlphaFoldDB" id="A0A1M5N3T4"/>
<name>A0A1M5N3T4_9BURK</name>
<protein>
    <recommendedName>
        <fullName evidence="3">Pilin accessory protein (PilO)</fullName>
    </recommendedName>
</protein>
<reference evidence="1 2" key="1">
    <citation type="submission" date="2016-11" db="EMBL/GenBank/DDBJ databases">
        <authorList>
            <person name="Jaros S."/>
            <person name="Januszkiewicz K."/>
            <person name="Wedrychowicz H."/>
        </authorList>
    </citation>
    <scope>NUCLEOTIDE SEQUENCE [LARGE SCALE GENOMIC DNA]</scope>
    <source>
        <strain evidence="1 2">CGMCC 1.10190</strain>
    </source>
</reference>
<dbReference type="STRING" id="658167.SAMN04488135_101399"/>